<proteinExistence type="predicted"/>
<name>A0A4Y9S1R0_9CAUL</name>
<gene>
    <name evidence="2" type="ORF">EGY25_01390</name>
</gene>
<organism evidence="2 3">
    <name type="scientific">Brevundimonas intermedia</name>
    <dbReference type="NCBI Taxonomy" id="74315"/>
    <lineage>
        <taxon>Bacteria</taxon>
        <taxon>Pseudomonadati</taxon>
        <taxon>Pseudomonadota</taxon>
        <taxon>Alphaproteobacteria</taxon>
        <taxon>Caulobacterales</taxon>
        <taxon>Caulobacteraceae</taxon>
        <taxon>Brevundimonas</taxon>
    </lineage>
</organism>
<dbReference type="SUPFAM" id="SSF49354">
    <property type="entry name" value="PapD-like"/>
    <property type="match status" value="1"/>
</dbReference>
<dbReference type="AlphaFoldDB" id="A0A4Y9S1R0"/>
<sequence length="249" mass="26175">MTRRAFATLMAATALTTVVMTGTATPTKAMDVSPMVSKITPSGGGSSYRMTVRNDSATPATVEIETYRMQVDETGARSLVEEDKDIAVFPVQSVIPPNREQVIQVRYTGDAAEEGRMYLVRAAQLPINMQTTPSEGGAGADVQVAFTINTYVFVAPPRARAEIEVTAVSRAPNGDVILTARNSGTGFAYIRESRIILKTADGQSHEVPAADVDVGQVSVIAGGAMRQVKIPAALAASASGDLTASIVLL</sequence>
<evidence type="ECO:0000313" key="2">
    <source>
        <dbReference type="EMBL" id="TFW15274.1"/>
    </source>
</evidence>
<dbReference type="RefSeq" id="WP_135193270.1">
    <property type="nucleotide sequence ID" value="NZ_SPVH01000001.1"/>
</dbReference>
<dbReference type="EMBL" id="SPVH01000001">
    <property type="protein sequence ID" value="TFW15274.1"/>
    <property type="molecule type" value="Genomic_DNA"/>
</dbReference>
<keyword evidence="1" id="KW-0732">Signal</keyword>
<evidence type="ECO:0000313" key="3">
    <source>
        <dbReference type="Proteomes" id="UP000298216"/>
    </source>
</evidence>
<dbReference type="PANTHER" id="PTHR30251">
    <property type="entry name" value="PILUS ASSEMBLY CHAPERONE"/>
    <property type="match status" value="1"/>
</dbReference>
<keyword evidence="3" id="KW-1185">Reference proteome</keyword>
<dbReference type="InterPro" id="IPR008962">
    <property type="entry name" value="PapD-like_sf"/>
</dbReference>
<evidence type="ECO:0000256" key="1">
    <source>
        <dbReference type="SAM" id="SignalP"/>
    </source>
</evidence>
<dbReference type="PANTHER" id="PTHR30251:SF4">
    <property type="entry name" value="SLR1668 PROTEIN"/>
    <property type="match status" value="1"/>
</dbReference>
<feature type="signal peptide" evidence="1">
    <location>
        <begin position="1"/>
        <end position="29"/>
    </location>
</feature>
<reference evidence="2 3" key="1">
    <citation type="submission" date="2019-03" db="EMBL/GenBank/DDBJ databases">
        <title>Draft genome of Brevundimonas sp. a heavy metal resistant soil bacteria.</title>
        <authorList>
            <person name="Soto J."/>
        </authorList>
    </citation>
    <scope>NUCLEOTIDE SEQUENCE [LARGE SCALE GENOMIC DNA]</scope>
    <source>
        <strain evidence="2 3">B-10</strain>
    </source>
</reference>
<dbReference type="InterPro" id="IPR013783">
    <property type="entry name" value="Ig-like_fold"/>
</dbReference>
<comment type="caution">
    <text evidence="2">The sequence shown here is derived from an EMBL/GenBank/DDBJ whole genome shotgun (WGS) entry which is preliminary data.</text>
</comment>
<dbReference type="InterPro" id="IPR050643">
    <property type="entry name" value="Periplasmic_pilus_chap"/>
</dbReference>
<feature type="chain" id="PRO_5021401409" evidence="1">
    <location>
        <begin position="30"/>
        <end position="249"/>
    </location>
</feature>
<dbReference type="OrthoDB" id="369595at2"/>
<dbReference type="Gene3D" id="2.60.40.10">
    <property type="entry name" value="Immunoglobulins"/>
    <property type="match status" value="1"/>
</dbReference>
<dbReference type="Proteomes" id="UP000298216">
    <property type="component" value="Unassembled WGS sequence"/>
</dbReference>
<accession>A0A4Y9S1R0</accession>
<protein>
    <submittedName>
        <fullName evidence="2">Uncharacterized protein</fullName>
    </submittedName>
</protein>